<dbReference type="AlphaFoldDB" id="A0A8H5N5P8"/>
<evidence type="ECO:0000313" key="2">
    <source>
        <dbReference type="EMBL" id="KAF5552610.1"/>
    </source>
</evidence>
<evidence type="ECO:0000313" key="3">
    <source>
        <dbReference type="Proteomes" id="UP000522262"/>
    </source>
</evidence>
<feature type="compositionally biased region" description="Basic residues" evidence="1">
    <location>
        <begin position="189"/>
        <end position="198"/>
    </location>
</feature>
<feature type="region of interest" description="Disordered" evidence="1">
    <location>
        <begin position="166"/>
        <end position="198"/>
    </location>
</feature>
<evidence type="ECO:0000256" key="1">
    <source>
        <dbReference type="SAM" id="MobiDB-lite"/>
    </source>
</evidence>
<reference evidence="2 3" key="1">
    <citation type="submission" date="2020-05" db="EMBL/GenBank/DDBJ databases">
        <title>Identification and distribution of gene clusters putatively required for synthesis of sphingolipid metabolism inhibitors in phylogenetically diverse species of the filamentous fungus Fusarium.</title>
        <authorList>
            <person name="Kim H.-S."/>
            <person name="Busman M."/>
            <person name="Brown D.W."/>
            <person name="Divon H."/>
            <person name="Uhlig S."/>
            <person name="Proctor R.H."/>
        </authorList>
    </citation>
    <scope>NUCLEOTIDE SEQUENCE [LARGE SCALE GENOMIC DNA]</scope>
    <source>
        <strain evidence="2 3">NRRL 53147</strain>
    </source>
</reference>
<dbReference type="EMBL" id="JAAOAM010000059">
    <property type="protein sequence ID" value="KAF5552610.1"/>
    <property type="molecule type" value="Genomic_DNA"/>
</dbReference>
<sequence length="198" mass="22625">MAWATAEENTFLRARQLRRFYAKHISSEGPLKYADKITPTDMDLATILSPDYELEYCAEGEEEYPEQWELKPKSLSFILNNFRPKAKEIQAAMDEVVDAFIAGESTTIPPIFPGGYGDRHQVRSSQVVTKGLQRALAEVRDEKDAAQEKAKLYLARAEKAEAELQELLEELEEKGDKDDEAGEDNEDRKRKRKRGKID</sequence>
<comment type="caution">
    <text evidence="2">The sequence shown here is derived from an EMBL/GenBank/DDBJ whole genome shotgun (WGS) entry which is preliminary data.</text>
</comment>
<gene>
    <name evidence="2" type="ORF">FMEXI_2761</name>
</gene>
<organism evidence="2 3">
    <name type="scientific">Fusarium mexicanum</name>
    <dbReference type="NCBI Taxonomy" id="751941"/>
    <lineage>
        <taxon>Eukaryota</taxon>
        <taxon>Fungi</taxon>
        <taxon>Dikarya</taxon>
        <taxon>Ascomycota</taxon>
        <taxon>Pezizomycotina</taxon>
        <taxon>Sordariomycetes</taxon>
        <taxon>Hypocreomycetidae</taxon>
        <taxon>Hypocreales</taxon>
        <taxon>Nectriaceae</taxon>
        <taxon>Fusarium</taxon>
        <taxon>Fusarium fujikuroi species complex</taxon>
    </lineage>
</organism>
<name>A0A8H5N5P8_9HYPO</name>
<proteinExistence type="predicted"/>
<protein>
    <submittedName>
        <fullName evidence="2">Uncharacterized protein</fullName>
    </submittedName>
</protein>
<dbReference type="Proteomes" id="UP000522262">
    <property type="component" value="Unassembled WGS sequence"/>
</dbReference>
<keyword evidence="3" id="KW-1185">Reference proteome</keyword>
<feature type="compositionally biased region" description="Acidic residues" evidence="1">
    <location>
        <begin position="166"/>
        <end position="185"/>
    </location>
</feature>
<accession>A0A8H5N5P8</accession>